<dbReference type="EMBL" id="JANJYJ010000004">
    <property type="protein sequence ID" value="KAK3219187.1"/>
    <property type="molecule type" value="Genomic_DNA"/>
</dbReference>
<evidence type="ECO:0000313" key="3">
    <source>
        <dbReference type="EMBL" id="KAK3219187.1"/>
    </source>
</evidence>
<dbReference type="SUPFAM" id="SSF52047">
    <property type="entry name" value="RNI-like"/>
    <property type="match status" value="1"/>
</dbReference>
<dbReference type="Gene3D" id="3.80.10.10">
    <property type="entry name" value="Ribonuclease Inhibitor"/>
    <property type="match status" value="1"/>
</dbReference>
<evidence type="ECO:0000313" key="4">
    <source>
        <dbReference type="Proteomes" id="UP001281410"/>
    </source>
</evidence>
<accession>A0AAE0E959</accession>
<dbReference type="Pfam" id="PF25019">
    <property type="entry name" value="LRR_R13L1-DRL21"/>
    <property type="match status" value="1"/>
</dbReference>
<sequence length="194" mass="22489">MKNSFLLFFSKFSLASLFQYPLYFNIELEELENTVDEAKVKKAQLMNKENLVRLLLNFYGGIDISLMKECRKDSVILEALQPPRNLESLFISCYRSITLFPHWMVLLTQLKSLALHLCIKFEYFPPLGKLSQLESLGLTGEMETMKVMLDFSSYSQVNIMCTKQDSTDVKLTGDVGNVWQLDMVFKRDLKTKKN</sequence>
<keyword evidence="4" id="KW-1185">Reference proteome</keyword>
<organism evidence="3 4">
    <name type="scientific">Dipteronia sinensis</name>
    <dbReference type="NCBI Taxonomy" id="43782"/>
    <lineage>
        <taxon>Eukaryota</taxon>
        <taxon>Viridiplantae</taxon>
        <taxon>Streptophyta</taxon>
        <taxon>Embryophyta</taxon>
        <taxon>Tracheophyta</taxon>
        <taxon>Spermatophyta</taxon>
        <taxon>Magnoliopsida</taxon>
        <taxon>eudicotyledons</taxon>
        <taxon>Gunneridae</taxon>
        <taxon>Pentapetalae</taxon>
        <taxon>rosids</taxon>
        <taxon>malvids</taxon>
        <taxon>Sapindales</taxon>
        <taxon>Sapindaceae</taxon>
        <taxon>Hippocastanoideae</taxon>
        <taxon>Acereae</taxon>
        <taxon>Dipteronia</taxon>
    </lineage>
</organism>
<name>A0AAE0E959_9ROSI</name>
<feature type="domain" description="R13L1/DRL21-like LRR repeat region" evidence="2">
    <location>
        <begin position="25"/>
        <end position="139"/>
    </location>
</feature>
<protein>
    <recommendedName>
        <fullName evidence="2">R13L1/DRL21-like LRR repeat region domain-containing protein</fullName>
    </recommendedName>
</protein>
<dbReference type="InterPro" id="IPR056789">
    <property type="entry name" value="LRR_R13L1-DRL21"/>
</dbReference>
<comment type="caution">
    <text evidence="3">The sequence shown here is derived from an EMBL/GenBank/DDBJ whole genome shotgun (WGS) entry which is preliminary data.</text>
</comment>
<dbReference type="Proteomes" id="UP001281410">
    <property type="component" value="Unassembled WGS sequence"/>
</dbReference>
<feature type="chain" id="PRO_5042195313" description="R13L1/DRL21-like LRR repeat region domain-containing protein" evidence="1">
    <location>
        <begin position="16"/>
        <end position="194"/>
    </location>
</feature>
<dbReference type="InterPro" id="IPR032675">
    <property type="entry name" value="LRR_dom_sf"/>
</dbReference>
<proteinExistence type="predicted"/>
<feature type="signal peptide" evidence="1">
    <location>
        <begin position="1"/>
        <end position="15"/>
    </location>
</feature>
<evidence type="ECO:0000259" key="2">
    <source>
        <dbReference type="Pfam" id="PF25019"/>
    </source>
</evidence>
<gene>
    <name evidence="3" type="ORF">Dsin_013157</name>
</gene>
<evidence type="ECO:0000256" key="1">
    <source>
        <dbReference type="SAM" id="SignalP"/>
    </source>
</evidence>
<dbReference type="AlphaFoldDB" id="A0AAE0E959"/>
<keyword evidence="1" id="KW-0732">Signal</keyword>
<reference evidence="3" key="1">
    <citation type="journal article" date="2023" name="Plant J.">
        <title>Genome sequences and population genomics provide insights into the demographic history, inbreeding, and mutation load of two 'living fossil' tree species of Dipteronia.</title>
        <authorList>
            <person name="Feng Y."/>
            <person name="Comes H.P."/>
            <person name="Chen J."/>
            <person name="Zhu S."/>
            <person name="Lu R."/>
            <person name="Zhang X."/>
            <person name="Li P."/>
            <person name="Qiu J."/>
            <person name="Olsen K.M."/>
            <person name="Qiu Y."/>
        </authorList>
    </citation>
    <scope>NUCLEOTIDE SEQUENCE</scope>
    <source>
        <strain evidence="3">NBL</strain>
    </source>
</reference>